<feature type="domain" description="RNA polymerase sigma-70 region 2" evidence="7">
    <location>
        <begin position="29"/>
        <end position="94"/>
    </location>
</feature>
<dbReference type="Gene3D" id="1.10.1740.10">
    <property type="match status" value="1"/>
</dbReference>
<dbReference type="InterPro" id="IPR000838">
    <property type="entry name" value="RNA_pol_sigma70_ECF_CS"/>
</dbReference>
<dbReference type="OrthoDB" id="9780326at2"/>
<dbReference type="SUPFAM" id="SSF88946">
    <property type="entry name" value="Sigma2 domain of RNA polymerase sigma factors"/>
    <property type="match status" value="1"/>
</dbReference>
<dbReference type="InterPro" id="IPR014284">
    <property type="entry name" value="RNA_pol_sigma-70_dom"/>
</dbReference>
<comment type="caution">
    <text evidence="9">The sequence shown here is derived from an EMBL/GenBank/DDBJ whole genome shotgun (WGS) entry which is preliminary data.</text>
</comment>
<sequence>MKFLKPHNKEDELLARAKLGSDIAIREIVDSYSKYAFTIAFGVLANREDAEEIVQDAFLKAFTSLDKFKQTSKFSTWLYKIVYHTALNKYQSNKTISVNATISDNLHYIPTNLQSWDNILNNERKKYVDSALSQLEHTDRSIITLHYIAEKSISEICEITGYKKSAIKMRLLRSRKQLEGYFNTLLNQEIRELL</sequence>
<accession>A0A3E1YFI8</accession>
<dbReference type="InterPro" id="IPR013325">
    <property type="entry name" value="RNA_pol_sigma_r2"/>
</dbReference>
<dbReference type="PROSITE" id="PS01063">
    <property type="entry name" value="SIGMA70_ECF"/>
    <property type="match status" value="1"/>
</dbReference>
<dbReference type="EMBL" id="QPMM01000002">
    <property type="protein sequence ID" value="RFS25087.1"/>
    <property type="molecule type" value="Genomic_DNA"/>
</dbReference>
<dbReference type="CDD" id="cd06171">
    <property type="entry name" value="Sigma70_r4"/>
    <property type="match status" value="1"/>
</dbReference>
<gene>
    <name evidence="9" type="ORF">DVR12_07845</name>
</gene>
<dbReference type="PANTHER" id="PTHR43133">
    <property type="entry name" value="RNA POLYMERASE ECF-TYPE SIGMA FACTO"/>
    <property type="match status" value="1"/>
</dbReference>
<keyword evidence="4 6" id="KW-0238">DNA-binding</keyword>
<dbReference type="GO" id="GO:0003677">
    <property type="term" value="F:DNA binding"/>
    <property type="evidence" value="ECO:0007669"/>
    <property type="project" value="UniProtKB-KW"/>
</dbReference>
<dbReference type="Pfam" id="PF04542">
    <property type="entry name" value="Sigma70_r2"/>
    <property type="match status" value="1"/>
</dbReference>
<dbReference type="InterPro" id="IPR013249">
    <property type="entry name" value="RNA_pol_sigma70_r4_t2"/>
</dbReference>
<dbReference type="AlphaFoldDB" id="A0A3E1YFI8"/>
<feature type="domain" description="RNA polymerase sigma factor 70 region 4 type 2" evidence="8">
    <location>
        <begin position="127"/>
        <end position="178"/>
    </location>
</feature>
<evidence type="ECO:0000256" key="5">
    <source>
        <dbReference type="ARBA" id="ARBA00023163"/>
    </source>
</evidence>
<dbReference type="InterPro" id="IPR007627">
    <property type="entry name" value="RNA_pol_sigma70_r2"/>
</dbReference>
<dbReference type="Gene3D" id="1.10.10.10">
    <property type="entry name" value="Winged helix-like DNA-binding domain superfamily/Winged helix DNA-binding domain"/>
    <property type="match status" value="1"/>
</dbReference>
<dbReference type="InterPro" id="IPR013324">
    <property type="entry name" value="RNA_pol_sigma_r3/r4-like"/>
</dbReference>
<reference evidence="9 10" key="1">
    <citation type="submission" date="2018-07" db="EMBL/GenBank/DDBJ databases">
        <title>Chitinophaga K2CV101002-2 sp. nov., isolated from a monsoon evergreen broad-leaved forest soil.</title>
        <authorList>
            <person name="Lv Y."/>
        </authorList>
    </citation>
    <scope>NUCLEOTIDE SEQUENCE [LARGE SCALE GENOMIC DNA]</scope>
    <source>
        <strain evidence="9 10">GDMCC 1.1288</strain>
    </source>
</reference>
<evidence type="ECO:0000256" key="4">
    <source>
        <dbReference type="ARBA" id="ARBA00023125"/>
    </source>
</evidence>
<dbReference type="SUPFAM" id="SSF88659">
    <property type="entry name" value="Sigma3 and sigma4 domains of RNA polymerase sigma factors"/>
    <property type="match status" value="1"/>
</dbReference>
<evidence type="ECO:0000256" key="1">
    <source>
        <dbReference type="ARBA" id="ARBA00010641"/>
    </source>
</evidence>
<keyword evidence="3 6" id="KW-0731">Sigma factor</keyword>
<dbReference type="Pfam" id="PF08281">
    <property type="entry name" value="Sigma70_r4_2"/>
    <property type="match status" value="1"/>
</dbReference>
<dbReference type="InterPro" id="IPR036388">
    <property type="entry name" value="WH-like_DNA-bd_sf"/>
</dbReference>
<name>A0A3E1YFI8_9BACT</name>
<dbReference type="Proteomes" id="UP000260644">
    <property type="component" value="Unassembled WGS sequence"/>
</dbReference>
<evidence type="ECO:0000259" key="7">
    <source>
        <dbReference type="Pfam" id="PF04542"/>
    </source>
</evidence>
<dbReference type="NCBIfam" id="TIGR02937">
    <property type="entry name" value="sigma70-ECF"/>
    <property type="match status" value="1"/>
</dbReference>
<dbReference type="GO" id="GO:0016987">
    <property type="term" value="F:sigma factor activity"/>
    <property type="evidence" value="ECO:0007669"/>
    <property type="project" value="UniProtKB-KW"/>
</dbReference>
<dbReference type="RefSeq" id="WP_116975081.1">
    <property type="nucleotide sequence ID" value="NZ_QPMM01000002.1"/>
</dbReference>
<keyword evidence="10" id="KW-1185">Reference proteome</keyword>
<evidence type="ECO:0000313" key="10">
    <source>
        <dbReference type="Proteomes" id="UP000260644"/>
    </source>
</evidence>
<evidence type="ECO:0000256" key="2">
    <source>
        <dbReference type="ARBA" id="ARBA00023015"/>
    </source>
</evidence>
<protein>
    <recommendedName>
        <fullName evidence="6">RNA polymerase sigma factor</fullName>
    </recommendedName>
</protein>
<evidence type="ECO:0000256" key="6">
    <source>
        <dbReference type="RuleBase" id="RU000716"/>
    </source>
</evidence>
<evidence type="ECO:0000256" key="3">
    <source>
        <dbReference type="ARBA" id="ARBA00023082"/>
    </source>
</evidence>
<proteinExistence type="inferred from homology"/>
<dbReference type="GO" id="GO:0006352">
    <property type="term" value="P:DNA-templated transcription initiation"/>
    <property type="evidence" value="ECO:0007669"/>
    <property type="project" value="InterPro"/>
</dbReference>
<keyword evidence="2 6" id="KW-0805">Transcription regulation</keyword>
<keyword evidence="5 6" id="KW-0804">Transcription</keyword>
<evidence type="ECO:0000313" key="9">
    <source>
        <dbReference type="EMBL" id="RFS25087.1"/>
    </source>
</evidence>
<organism evidence="9 10">
    <name type="scientific">Chitinophaga silvatica</name>
    <dbReference type="NCBI Taxonomy" id="2282649"/>
    <lineage>
        <taxon>Bacteria</taxon>
        <taxon>Pseudomonadati</taxon>
        <taxon>Bacteroidota</taxon>
        <taxon>Chitinophagia</taxon>
        <taxon>Chitinophagales</taxon>
        <taxon>Chitinophagaceae</taxon>
        <taxon>Chitinophaga</taxon>
    </lineage>
</organism>
<comment type="similarity">
    <text evidence="1 6">Belongs to the sigma-70 factor family. ECF subfamily.</text>
</comment>
<dbReference type="InterPro" id="IPR039425">
    <property type="entry name" value="RNA_pol_sigma-70-like"/>
</dbReference>
<dbReference type="PANTHER" id="PTHR43133:SF8">
    <property type="entry name" value="RNA POLYMERASE SIGMA FACTOR HI_1459-RELATED"/>
    <property type="match status" value="1"/>
</dbReference>
<evidence type="ECO:0000259" key="8">
    <source>
        <dbReference type="Pfam" id="PF08281"/>
    </source>
</evidence>